<dbReference type="InterPro" id="IPR015424">
    <property type="entry name" value="PyrdxlP-dep_Trfase"/>
</dbReference>
<dbReference type="PANTHER" id="PTHR30244">
    <property type="entry name" value="TRANSAMINASE"/>
    <property type="match status" value="1"/>
</dbReference>
<dbReference type="InterPro" id="IPR015421">
    <property type="entry name" value="PyrdxlP-dep_Trfase_major"/>
</dbReference>
<dbReference type="InterPro" id="IPR000653">
    <property type="entry name" value="DegT/StrS_aminotransferase"/>
</dbReference>
<dbReference type="Pfam" id="PF01041">
    <property type="entry name" value="DegT_DnrJ_EryC1"/>
    <property type="match status" value="1"/>
</dbReference>
<organism evidence="5 6">
    <name type="scientific">Candidatus Defluviibacterium haderslevense</name>
    <dbReference type="NCBI Taxonomy" id="2981993"/>
    <lineage>
        <taxon>Bacteria</taxon>
        <taxon>Pseudomonadati</taxon>
        <taxon>Bacteroidota</taxon>
        <taxon>Saprospiria</taxon>
        <taxon>Saprospirales</taxon>
        <taxon>Saprospiraceae</taxon>
        <taxon>Candidatus Defluviibacterium</taxon>
    </lineage>
</organism>
<evidence type="ECO:0000313" key="6">
    <source>
        <dbReference type="Proteomes" id="UP000808349"/>
    </source>
</evidence>
<accession>A0A9D7XIH3</accession>
<feature type="modified residue" description="N6-(pyridoxal phosphate)lysine" evidence="3">
    <location>
        <position position="131"/>
    </location>
</feature>
<gene>
    <name evidence="5" type="primary">rffA</name>
    <name evidence="5" type="synonym">fcnA</name>
    <name evidence="5" type="synonym">wecE</name>
    <name evidence="5" type="ORF">IPO85_14425</name>
</gene>
<keyword evidence="3 4" id="KW-0663">Pyridoxal phosphate</keyword>
<dbReference type="GO" id="GO:0030170">
    <property type="term" value="F:pyridoxal phosphate binding"/>
    <property type="evidence" value="ECO:0007669"/>
    <property type="project" value="TreeGrafter"/>
</dbReference>
<dbReference type="Proteomes" id="UP000808349">
    <property type="component" value="Unassembled WGS sequence"/>
</dbReference>
<comment type="similarity">
    <text evidence="1 4">Belongs to the DegT/DnrJ/EryC1 family.</text>
</comment>
<dbReference type="PANTHER" id="PTHR30244:SF34">
    <property type="entry name" value="DTDP-4-AMINO-4,6-DIDEOXYGALACTOSE TRANSAMINASE"/>
    <property type="match status" value="1"/>
</dbReference>
<dbReference type="NCBIfam" id="NF008687">
    <property type="entry name" value="PRK11706.1"/>
    <property type="match status" value="1"/>
</dbReference>
<dbReference type="CDD" id="cd00616">
    <property type="entry name" value="AHBA_syn"/>
    <property type="match status" value="1"/>
</dbReference>
<dbReference type="SUPFAM" id="SSF53383">
    <property type="entry name" value="PLP-dependent transferases"/>
    <property type="match status" value="1"/>
</dbReference>
<evidence type="ECO:0000256" key="2">
    <source>
        <dbReference type="PIRSR" id="PIRSR000390-1"/>
    </source>
</evidence>
<comment type="caution">
    <text evidence="5">The sequence shown here is derived from an EMBL/GenBank/DDBJ whole genome shotgun (WGS) entry which is preliminary data.</text>
</comment>
<keyword evidence="5" id="KW-0032">Aminotransferase</keyword>
<feature type="active site" description="Proton acceptor" evidence="2">
    <location>
        <position position="131"/>
    </location>
</feature>
<evidence type="ECO:0000256" key="1">
    <source>
        <dbReference type="ARBA" id="ARBA00037999"/>
    </source>
</evidence>
<name>A0A9D7XIH3_9BACT</name>
<evidence type="ECO:0000256" key="4">
    <source>
        <dbReference type="RuleBase" id="RU004508"/>
    </source>
</evidence>
<evidence type="ECO:0000256" key="3">
    <source>
        <dbReference type="PIRSR" id="PIRSR000390-2"/>
    </source>
</evidence>
<dbReference type="GO" id="GO:0019180">
    <property type="term" value="F:dTDP-4-amino-4,6-dideoxygalactose transaminase activity"/>
    <property type="evidence" value="ECO:0007669"/>
    <property type="project" value="UniProtKB-EC"/>
</dbReference>
<dbReference type="EC" id="2.6.1.59" evidence="5"/>
<dbReference type="Gene3D" id="3.40.640.10">
    <property type="entry name" value="Type I PLP-dependent aspartate aminotransferase-like (Major domain)"/>
    <property type="match status" value="1"/>
</dbReference>
<evidence type="ECO:0000313" key="5">
    <source>
        <dbReference type="EMBL" id="MBK9718678.1"/>
    </source>
</evidence>
<dbReference type="PIRSF" id="PIRSF000390">
    <property type="entry name" value="PLP_StrS"/>
    <property type="match status" value="1"/>
</dbReference>
<dbReference type="AlphaFoldDB" id="A0A9D7XIH3"/>
<sequence>MTHTCTDALEMVALLLDIQNGDEIILPSYTFVSTANPFVMQGATLRFADSRVDHPNVDVASIMNLINDKTKAIVVVHYAGMAVDMDALKAICNAKEILLIEDAAQAFGSSNNGQKLGTIGELACFSFHDTKQISCGEGGLLVINNPIFRKRAELLLEKGTNRLAFKKGMAISYDWQDVGSSFGASQLQAAVLYSQLQEMDIILERRKSIYELYENQLAELQLKGYIRIPKIFDFCSFKSASFFIELPEREHRNLLMQYLNQLGIQAGFHYLCLHNSPFYRRIEFIDLPNAMYWQEHLLRLPLYPDLNESDLRIITDSIKTYFINE</sequence>
<dbReference type="GO" id="GO:0000271">
    <property type="term" value="P:polysaccharide biosynthetic process"/>
    <property type="evidence" value="ECO:0007669"/>
    <property type="project" value="TreeGrafter"/>
</dbReference>
<protein>
    <submittedName>
        <fullName evidence="5">dTDP-4-amino-4,6-dideoxygalactose transaminase</fullName>
        <ecNumber evidence="5">2.6.1.59</ecNumber>
    </submittedName>
</protein>
<proteinExistence type="inferred from homology"/>
<reference evidence="5 6" key="1">
    <citation type="submission" date="2020-10" db="EMBL/GenBank/DDBJ databases">
        <title>Connecting structure to function with the recovery of over 1000 high-quality activated sludge metagenome-assembled genomes encoding full-length rRNA genes using long-read sequencing.</title>
        <authorList>
            <person name="Singleton C.M."/>
            <person name="Petriglieri F."/>
            <person name="Kristensen J.M."/>
            <person name="Kirkegaard R.H."/>
            <person name="Michaelsen T.Y."/>
            <person name="Andersen M.H."/>
            <person name="Karst S.M."/>
            <person name="Dueholm M.S."/>
            <person name="Nielsen P.H."/>
            <person name="Albertsen M."/>
        </authorList>
    </citation>
    <scope>NUCLEOTIDE SEQUENCE [LARGE SCALE GENOMIC DNA]</scope>
    <source>
        <strain evidence="5">Ribe_18-Q3-R11-54_BAT3C.373</strain>
    </source>
</reference>
<keyword evidence="5" id="KW-0808">Transferase</keyword>
<dbReference type="EMBL" id="JADKFW010000012">
    <property type="protein sequence ID" value="MBK9718678.1"/>
    <property type="molecule type" value="Genomic_DNA"/>
</dbReference>